<name>A0ABP6XA96_9ACTN</name>
<accession>A0ABP6XA96</accession>
<gene>
    <name evidence="1" type="ORF">GCM10022235_35130</name>
</gene>
<evidence type="ECO:0000313" key="1">
    <source>
        <dbReference type="EMBL" id="GAA3563603.1"/>
    </source>
</evidence>
<reference evidence="2" key="1">
    <citation type="journal article" date="2019" name="Int. J. Syst. Evol. Microbiol.">
        <title>The Global Catalogue of Microorganisms (GCM) 10K type strain sequencing project: providing services to taxonomists for standard genome sequencing and annotation.</title>
        <authorList>
            <consortium name="The Broad Institute Genomics Platform"/>
            <consortium name="The Broad Institute Genome Sequencing Center for Infectious Disease"/>
            <person name="Wu L."/>
            <person name="Ma J."/>
        </authorList>
    </citation>
    <scope>NUCLEOTIDE SEQUENCE [LARGE SCALE GENOMIC DNA]</scope>
    <source>
        <strain evidence="2">JCM 16928</strain>
    </source>
</reference>
<dbReference type="Proteomes" id="UP001501222">
    <property type="component" value="Unassembled WGS sequence"/>
</dbReference>
<organism evidence="1 2">
    <name type="scientific">Kribbella ginsengisoli</name>
    <dbReference type="NCBI Taxonomy" id="363865"/>
    <lineage>
        <taxon>Bacteria</taxon>
        <taxon>Bacillati</taxon>
        <taxon>Actinomycetota</taxon>
        <taxon>Actinomycetes</taxon>
        <taxon>Propionibacteriales</taxon>
        <taxon>Kribbellaceae</taxon>
        <taxon>Kribbella</taxon>
    </lineage>
</organism>
<evidence type="ECO:0000313" key="2">
    <source>
        <dbReference type="Proteomes" id="UP001501222"/>
    </source>
</evidence>
<sequence>MAGEHRLVEWVVDDDATDLGRLVGVTVDEFEQGGAQIVEHPAEARTWSIRHGRQHLSELRSREPSLVRPGAQFQPLI</sequence>
<comment type="caution">
    <text evidence="1">The sequence shown here is derived from an EMBL/GenBank/DDBJ whole genome shotgun (WGS) entry which is preliminary data.</text>
</comment>
<proteinExistence type="predicted"/>
<dbReference type="EMBL" id="BAABAA010000004">
    <property type="protein sequence ID" value="GAA3563603.1"/>
    <property type="molecule type" value="Genomic_DNA"/>
</dbReference>
<protein>
    <submittedName>
        <fullName evidence="1">Uncharacterized protein</fullName>
    </submittedName>
</protein>
<keyword evidence="2" id="KW-1185">Reference proteome</keyword>